<dbReference type="RefSeq" id="WP_043948362.1">
    <property type="nucleotide sequence ID" value="NZ_HG966617.1"/>
</dbReference>
<evidence type="ECO:0000313" key="4">
    <source>
        <dbReference type="Proteomes" id="UP000032160"/>
    </source>
</evidence>
<reference evidence="3 4" key="1">
    <citation type="journal article" date="2014" name="Front. Genet.">
        <title>Genome and metabolic network of "Candidatus Phaeomarinobacter ectocarpi" Ec32, a new candidate genus of Alphaproteobacteria frequently associated with brown algae.</title>
        <authorList>
            <person name="Dittami S.M."/>
            <person name="Barbeyron T."/>
            <person name="Boyen C."/>
            <person name="Cambefort J."/>
            <person name="Collet G."/>
            <person name="Delage L."/>
            <person name="Gobet A."/>
            <person name="Groisillier A."/>
            <person name="Leblanc C."/>
            <person name="Michel G."/>
            <person name="Scornet D."/>
            <person name="Siegel A."/>
            <person name="Tapia J.E."/>
            <person name="Tonon T."/>
        </authorList>
    </citation>
    <scope>NUCLEOTIDE SEQUENCE [LARGE SCALE GENOMIC DNA]</scope>
    <source>
        <strain evidence="3 4">Ec32</strain>
    </source>
</reference>
<dbReference type="CDD" id="cd16345">
    <property type="entry name" value="LMWP_ArsC"/>
    <property type="match status" value="1"/>
</dbReference>
<dbReference type="Gene3D" id="3.40.50.2300">
    <property type="match status" value="1"/>
</dbReference>
<dbReference type="EMBL" id="HG966617">
    <property type="protein sequence ID" value="CDO60262.1"/>
    <property type="molecule type" value="Genomic_DNA"/>
</dbReference>
<evidence type="ECO:0000259" key="2">
    <source>
        <dbReference type="SMART" id="SM00226"/>
    </source>
</evidence>
<dbReference type="STRING" id="1458461.BN1012_Phect2049"/>
<dbReference type="SMART" id="SM00226">
    <property type="entry name" value="LMWPc"/>
    <property type="match status" value="1"/>
</dbReference>
<dbReference type="PATRIC" id="fig|1458461.3.peg.2055"/>
<dbReference type="PANTHER" id="PTHR43428:SF1">
    <property type="entry name" value="ARSENATE REDUCTASE"/>
    <property type="match status" value="1"/>
</dbReference>
<dbReference type="GO" id="GO:0008794">
    <property type="term" value="F:arsenate reductase (glutaredoxin) activity"/>
    <property type="evidence" value="ECO:0007669"/>
    <property type="project" value="UniProtKB-EC"/>
</dbReference>
<dbReference type="GO" id="GO:0046685">
    <property type="term" value="P:response to arsenic-containing substance"/>
    <property type="evidence" value="ECO:0007669"/>
    <property type="project" value="UniProtKB-KW"/>
</dbReference>
<gene>
    <name evidence="3" type="ORF">BN1012_Phect2049</name>
</gene>
<protein>
    <submittedName>
        <fullName evidence="3">Arsenate reductase</fullName>
        <ecNumber evidence="3">1.20.4.1</ecNumber>
    </submittedName>
</protein>
<name>X5MDL1_9HYPH</name>
<keyword evidence="3" id="KW-0560">Oxidoreductase</keyword>
<sequence length="152" mass="16989">MRGPNGEDLPDAILFACSQNAVRSPMAEGIMQLLYGRHVYVDSVGVRAGEVDPFVIVVMDELGIDLTKHKPRSFDELEDTSFDLIVSLTPQAQHSAVDMTRAMAADVEYWPTHDPTLVEGSREQRLNAYREVRDALMARIKERFGWRAAPSG</sequence>
<keyword evidence="4" id="KW-1185">Reference proteome</keyword>
<accession>X5MDL1</accession>
<dbReference type="HOGENOM" id="CLU_071415_3_1_5"/>
<evidence type="ECO:0000256" key="1">
    <source>
        <dbReference type="ARBA" id="ARBA00022849"/>
    </source>
</evidence>
<dbReference type="InterPro" id="IPR036196">
    <property type="entry name" value="Ptyr_pPase_sf"/>
</dbReference>
<keyword evidence="1" id="KW-0059">Arsenical resistance</keyword>
<dbReference type="KEGG" id="pect:BN1012_Phect2049"/>
<feature type="domain" description="Phosphotyrosine protein phosphatase I" evidence="2">
    <location>
        <begin position="11"/>
        <end position="146"/>
    </location>
</feature>
<dbReference type="PANTHER" id="PTHR43428">
    <property type="entry name" value="ARSENATE REDUCTASE"/>
    <property type="match status" value="1"/>
</dbReference>
<organism evidence="3 4">
    <name type="scientific">Candidatus Phaeomarinibacter ectocarpi</name>
    <dbReference type="NCBI Taxonomy" id="1458461"/>
    <lineage>
        <taxon>Bacteria</taxon>
        <taxon>Pseudomonadati</taxon>
        <taxon>Pseudomonadota</taxon>
        <taxon>Alphaproteobacteria</taxon>
        <taxon>Hyphomicrobiales</taxon>
        <taxon>Parvibaculaceae</taxon>
        <taxon>Candidatus Phaeomarinibacter</taxon>
    </lineage>
</organism>
<dbReference type="SUPFAM" id="SSF52788">
    <property type="entry name" value="Phosphotyrosine protein phosphatases I"/>
    <property type="match status" value="1"/>
</dbReference>
<dbReference type="OrthoDB" id="9799372at2"/>
<dbReference type="Proteomes" id="UP000032160">
    <property type="component" value="Chromosome I"/>
</dbReference>
<dbReference type="InterPro" id="IPR023485">
    <property type="entry name" value="Ptyr_pPase"/>
</dbReference>
<dbReference type="AlphaFoldDB" id="X5MDL1"/>
<dbReference type="EC" id="1.20.4.1" evidence="3"/>
<proteinExistence type="predicted"/>
<dbReference type="Pfam" id="PF01451">
    <property type="entry name" value="LMWPc"/>
    <property type="match status" value="1"/>
</dbReference>
<evidence type="ECO:0000313" key="3">
    <source>
        <dbReference type="EMBL" id="CDO60262.1"/>
    </source>
</evidence>